<dbReference type="AlphaFoldDB" id="A0A1E7JXI0"/>
<evidence type="ECO:0000313" key="2">
    <source>
        <dbReference type="Proteomes" id="UP000176101"/>
    </source>
</evidence>
<dbReference type="STRING" id="1075402.AN216_20500"/>
<protein>
    <submittedName>
        <fullName evidence="1">Uncharacterized protein</fullName>
    </submittedName>
</protein>
<sequence>MGADGHYKFSDAGLGDIQSVGQQQVAVCNEIWGDVMSRISALFPDGQIDAGLAAVLSERNEQYQKQVQQFTDDMDLQNVAVGNTRQIAAEGGQMMRNAVRL</sequence>
<organism evidence="1 2">
    <name type="scientific">Streptomyces oceani</name>
    <dbReference type="NCBI Taxonomy" id="1075402"/>
    <lineage>
        <taxon>Bacteria</taxon>
        <taxon>Bacillati</taxon>
        <taxon>Actinomycetota</taxon>
        <taxon>Actinomycetes</taxon>
        <taxon>Kitasatosporales</taxon>
        <taxon>Streptomycetaceae</taxon>
        <taxon>Streptomyces</taxon>
    </lineage>
</organism>
<name>A0A1E7JXI0_9ACTN</name>
<dbReference type="OrthoDB" id="4243133at2"/>
<keyword evidence="2" id="KW-1185">Reference proteome</keyword>
<dbReference type="EMBL" id="LJGU01000141">
    <property type="protein sequence ID" value="OEU96385.1"/>
    <property type="molecule type" value="Genomic_DNA"/>
</dbReference>
<dbReference type="Proteomes" id="UP000176101">
    <property type="component" value="Unassembled WGS sequence"/>
</dbReference>
<evidence type="ECO:0000313" key="1">
    <source>
        <dbReference type="EMBL" id="OEU96385.1"/>
    </source>
</evidence>
<dbReference type="RefSeq" id="WP_070198169.1">
    <property type="nucleotide sequence ID" value="NZ_LJGU01000141.1"/>
</dbReference>
<gene>
    <name evidence="1" type="ORF">AN216_20500</name>
</gene>
<comment type="caution">
    <text evidence="1">The sequence shown here is derived from an EMBL/GenBank/DDBJ whole genome shotgun (WGS) entry which is preliminary data.</text>
</comment>
<accession>A0A1E7JXI0</accession>
<reference evidence="1 2" key="1">
    <citation type="journal article" date="2016" name="Front. Microbiol.">
        <title>Comparative Genomics Analysis of Streptomyces Species Reveals Their Adaptation to the Marine Environment and Their Diversity at the Genomic Level.</title>
        <authorList>
            <person name="Tian X."/>
            <person name="Zhang Z."/>
            <person name="Yang T."/>
            <person name="Chen M."/>
            <person name="Li J."/>
            <person name="Chen F."/>
            <person name="Yang J."/>
            <person name="Li W."/>
            <person name="Zhang B."/>
            <person name="Zhang Z."/>
            <person name="Wu J."/>
            <person name="Zhang C."/>
            <person name="Long L."/>
            <person name="Xiao J."/>
        </authorList>
    </citation>
    <scope>NUCLEOTIDE SEQUENCE [LARGE SCALE GENOMIC DNA]</scope>
    <source>
        <strain evidence="1 2">SCSIO 02100</strain>
    </source>
</reference>
<proteinExistence type="predicted"/>